<dbReference type="InterPro" id="IPR012347">
    <property type="entry name" value="Ferritin-like"/>
</dbReference>
<dbReference type="PROSITE" id="PS51257">
    <property type="entry name" value="PROKAR_LIPOPROTEIN"/>
    <property type="match status" value="1"/>
</dbReference>
<organism evidence="3 4">
    <name type="scientific">Ilyomonas limi</name>
    <dbReference type="NCBI Taxonomy" id="2575867"/>
    <lineage>
        <taxon>Bacteria</taxon>
        <taxon>Pseudomonadati</taxon>
        <taxon>Bacteroidota</taxon>
        <taxon>Chitinophagia</taxon>
        <taxon>Chitinophagales</taxon>
        <taxon>Chitinophagaceae</taxon>
        <taxon>Ilyomonas</taxon>
    </lineage>
</organism>
<feature type="chain" id="PRO_5020756781" evidence="1">
    <location>
        <begin position="22"/>
        <end position="184"/>
    </location>
</feature>
<gene>
    <name evidence="3" type="ORF">FC093_03720</name>
</gene>
<dbReference type="PANTHER" id="PTHR38593:SF1">
    <property type="entry name" value="BLR2558 PROTEIN"/>
    <property type="match status" value="1"/>
</dbReference>
<evidence type="ECO:0000256" key="1">
    <source>
        <dbReference type="SAM" id="SignalP"/>
    </source>
</evidence>
<evidence type="ECO:0000259" key="2">
    <source>
        <dbReference type="Pfam" id="PF13628"/>
    </source>
</evidence>
<keyword evidence="4" id="KW-1185">Reference proteome</keyword>
<evidence type="ECO:0000313" key="4">
    <source>
        <dbReference type="Proteomes" id="UP000305848"/>
    </source>
</evidence>
<feature type="domain" description="DUF4142" evidence="2">
    <location>
        <begin position="45"/>
        <end position="179"/>
    </location>
</feature>
<keyword evidence="1" id="KW-0732">Signal</keyword>
<dbReference type="RefSeq" id="WP_137260413.1">
    <property type="nucleotide sequence ID" value="NZ_SZQL01000002.1"/>
</dbReference>
<dbReference type="EMBL" id="SZQL01000002">
    <property type="protein sequence ID" value="TKK70814.1"/>
    <property type="molecule type" value="Genomic_DNA"/>
</dbReference>
<name>A0A4U3L8N1_9BACT</name>
<protein>
    <submittedName>
        <fullName evidence="3">DUF4142 domain-containing protein</fullName>
    </submittedName>
</protein>
<dbReference type="OrthoDB" id="883203at2"/>
<dbReference type="PANTHER" id="PTHR38593">
    <property type="entry name" value="BLR2558 PROTEIN"/>
    <property type="match status" value="1"/>
</dbReference>
<feature type="signal peptide" evidence="1">
    <location>
        <begin position="1"/>
        <end position="21"/>
    </location>
</feature>
<accession>A0A4U3L8N1</accession>
<reference evidence="3 4" key="1">
    <citation type="submission" date="2019-05" db="EMBL/GenBank/DDBJ databases">
        <title>Panacibacter sp. strain 17mud1-8 Genome sequencing and assembly.</title>
        <authorList>
            <person name="Chhetri G."/>
        </authorList>
    </citation>
    <scope>NUCLEOTIDE SEQUENCE [LARGE SCALE GENOMIC DNA]</scope>
    <source>
        <strain evidence="3 4">17mud1-8</strain>
    </source>
</reference>
<comment type="caution">
    <text evidence="3">The sequence shown here is derived from an EMBL/GenBank/DDBJ whole genome shotgun (WGS) entry which is preliminary data.</text>
</comment>
<dbReference type="Gene3D" id="1.20.1260.10">
    <property type="match status" value="1"/>
</dbReference>
<dbReference type="AlphaFoldDB" id="A0A4U3L8N1"/>
<evidence type="ECO:0000313" key="3">
    <source>
        <dbReference type="EMBL" id="TKK70814.1"/>
    </source>
</evidence>
<dbReference type="InterPro" id="IPR025419">
    <property type="entry name" value="DUF4142"/>
</dbReference>
<sequence>MKKIMIVFVSSWMLLACNSASNNNQDSVDSAQDVNDSTNVVSNNTSDFATEAASGGMMEVQLGQMAQQKAQSQRVKDFGAMMVKDHSQANDELKAIAARQNIALPDSMSDDKKKHIDDLSSKTGKDFDKAYMDMMVDDHKEDVDKFKDAAQNVTDTAIRSFAAKTVPVLQKHLDSAQAIHQNMQ</sequence>
<dbReference type="Proteomes" id="UP000305848">
    <property type="component" value="Unassembled WGS sequence"/>
</dbReference>
<dbReference type="Pfam" id="PF13628">
    <property type="entry name" value="DUF4142"/>
    <property type="match status" value="1"/>
</dbReference>
<proteinExistence type="predicted"/>